<dbReference type="GeneID" id="106819665"/>
<organism evidence="1 2">
    <name type="scientific">Priapulus caudatus</name>
    <name type="common">Priapulid worm</name>
    <dbReference type="NCBI Taxonomy" id="37621"/>
    <lineage>
        <taxon>Eukaryota</taxon>
        <taxon>Metazoa</taxon>
        <taxon>Ecdysozoa</taxon>
        <taxon>Scalidophora</taxon>
        <taxon>Priapulida</taxon>
        <taxon>Priapulimorpha</taxon>
        <taxon>Priapulimorphida</taxon>
        <taxon>Priapulidae</taxon>
        <taxon>Priapulus</taxon>
    </lineage>
</organism>
<sequence length="32" mass="3496">SSLPILRLRSLRSLFPSLPPSSFNISSSLPII</sequence>
<name>A0ABM1F5M8_PRICU</name>
<protein>
    <submittedName>
        <fullName evidence="2">Uncharacterized protein LOC106819665</fullName>
    </submittedName>
</protein>
<reference evidence="2" key="1">
    <citation type="submission" date="2025-08" db="UniProtKB">
        <authorList>
            <consortium name="RefSeq"/>
        </authorList>
    </citation>
    <scope>IDENTIFICATION</scope>
</reference>
<dbReference type="RefSeq" id="XP_014679749.1">
    <property type="nucleotide sequence ID" value="XM_014824263.1"/>
</dbReference>
<proteinExistence type="predicted"/>
<keyword evidence="1" id="KW-1185">Reference proteome</keyword>
<dbReference type="Proteomes" id="UP000695022">
    <property type="component" value="Unplaced"/>
</dbReference>
<gene>
    <name evidence="2" type="primary">LOC106819665</name>
</gene>
<accession>A0ABM1F5M8</accession>
<feature type="non-terminal residue" evidence="2">
    <location>
        <position position="1"/>
    </location>
</feature>
<feature type="non-terminal residue" evidence="2">
    <location>
        <position position="32"/>
    </location>
</feature>
<evidence type="ECO:0000313" key="2">
    <source>
        <dbReference type="RefSeq" id="XP_014679749.1"/>
    </source>
</evidence>
<evidence type="ECO:0000313" key="1">
    <source>
        <dbReference type="Proteomes" id="UP000695022"/>
    </source>
</evidence>